<dbReference type="SUPFAM" id="SSF51161">
    <property type="entry name" value="Trimeric LpxA-like enzymes"/>
    <property type="match status" value="1"/>
</dbReference>
<organism evidence="4 11">
    <name type="scientific">Wallemia mellicola</name>
    <dbReference type="NCBI Taxonomy" id="1708541"/>
    <lineage>
        <taxon>Eukaryota</taxon>
        <taxon>Fungi</taxon>
        <taxon>Dikarya</taxon>
        <taxon>Basidiomycota</taxon>
        <taxon>Wallemiomycotina</taxon>
        <taxon>Wallemiomycetes</taxon>
        <taxon>Wallemiales</taxon>
        <taxon>Wallemiaceae</taxon>
        <taxon>Wallemia</taxon>
    </lineage>
</organism>
<dbReference type="Proteomes" id="UP000305362">
    <property type="component" value="Unassembled WGS sequence"/>
</dbReference>
<dbReference type="InterPro" id="IPR001451">
    <property type="entry name" value="Hexapep"/>
</dbReference>
<sequence length="217" mass="24086">MPVEKSSEEITKMLNGEPYLPLTDPVMLQLKTRTKNLLYELNHYRPAKYTPGMTPEDMFGGIDGKKYDILAQLFDIPLEKAKKLAIEPPFYCDHGVFIEFKGSFYCNNNTTILDSAKVIIGDRVLFGPNVSIYAATHSVHVEERLEELERGYPVEIGDDVWIGGSVNIVCNARTPTKIGNGCTVAAGTTVWGTFPDAKTQQNVVIAGNPPKIIKHIK</sequence>
<dbReference type="GO" id="GO:0008374">
    <property type="term" value="F:O-acyltransferase activity"/>
    <property type="evidence" value="ECO:0007669"/>
    <property type="project" value="TreeGrafter"/>
</dbReference>
<evidence type="ECO:0000256" key="2">
    <source>
        <dbReference type="ARBA" id="ARBA00022679"/>
    </source>
</evidence>
<dbReference type="PANTHER" id="PTHR23416">
    <property type="entry name" value="SIALIC ACID SYNTHASE-RELATED"/>
    <property type="match status" value="1"/>
</dbReference>
<evidence type="ECO:0000313" key="11">
    <source>
        <dbReference type="Proteomes" id="UP000310685"/>
    </source>
</evidence>
<gene>
    <name evidence="6" type="ORF">E3Q02_00189</name>
    <name evidence="7" type="ORF">E3Q03_00257</name>
    <name evidence="5" type="ORF">E3Q10_00078</name>
    <name evidence="4" type="ORF">E3Q22_00079</name>
</gene>
<evidence type="ECO:0000313" key="6">
    <source>
        <dbReference type="EMBL" id="TIC71192.1"/>
    </source>
</evidence>
<dbReference type="EMBL" id="SPRO01000001">
    <property type="protein sequence ID" value="TIC34560.1"/>
    <property type="molecule type" value="Genomic_DNA"/>
</dbReference>
<dbReference type="Proteomes" id="UP000310685">
    <property type="component" value="Unassembled WGS sequence"/>
</dbReference>
<evidence type="ECO:0000313" key="4">
    <source>
        <dbReference type="EMBL" id="TIB82800.1"/>
    </source>
</evidence>
<dbReference type="EMBL" id="SPRV01000002">
    <property type="protein sequence ID" value="TIC71733.1"/>
    <property type="molecule type" value="Genomic_DNA"/>
</dbReference>
<proteinExistence type="inferred from homology"/>
<dbReference type="GO" id="GO:0016407">
    <property type="term" value="F:acetyltransferase activity"/>
    <property type="evidence" value="ECO:0007669"/>
    <property type="project" value="InterPro"/>
</dbReference>
<evidence type="ECO:0000313" key="5">
    <source>
        <dbReference type="EMBL" id="TIC34560.1"/>
    </source>
</evidence>
<dbReference type="InterPro" id="IPR024688">
    <property type="entry name" value="Mac_dom"/>
</dbReference>
<dbReference type="OrthoDB" id="25818at2759"/>
<evidence type="ECO:0000313" key="8">
    <source>
        <dbReference type="Proteomes" id="UP000305362"/>
    </source>
</evidence>
<keyword evidence="2" id="KW-0808">Transferase</keyword>
<feature type="domain" description="Maltose/galactoside acetyltransferase" evidence="3">
    <location>
        <begin position="12"/>
        <end position="50"/>
    </location>
</feature>
<name>A0A4T0LX78_9BASI</name>
<evidence type="ECO:0000313" key="10">
    <source>
        <dbReference type="Proteomes" id="UP000309601"/>
    </source>
</evidence>
<evidence type="ECO:0000256" key="1">
    <source>
        <dbReference type="ARBA" id="ARBA00007274"/>
    </source>
</evidence>
<evidence type="ECO:0000313" key="7">
    <source>
        <dbReference type="EMBL" id="TIC71733.1"/>
    </source>
</evidence>
<dbReference type="AlphaFoldDB" id="A0A4T0LX78"/>
<accession>A0A4T0LX78</accession>
<comment type="caution">
    <text evidence="4">The sequence shown here is derived from an EMBL/GenBank/DDBJ whole genome shotgun (WGS) entry which is preliminary data.</text>
</comment>
<dbReference type="EMBL" id="SPRW01000001">
    <property type="protein sequence ID" value="TIC71192.1"/>
    <property type="molecule type" value="Genomic_DNA"/>
</dbReference>
<dbReference type="PANTHER" id="PTHR23416:SF23">
    <property type="entry name" value="ACETYLTRANSFERASE C18B11.09C-RELATED"/>
    <property type="match status" value="1"/>
</dbReference>
<dbReference type="Proteomes" id="UP000305647">
    <property type="component" value="Unassembled WGS sequence"/>
</dbReference>
<dbReference type="InterPro" id="IPR051159">
    <property type="entry name" value="Hexapeptide_acetyltransf"/>
</dbReference>
<reference evidence="8 9" key="1">
    <citation type="submission" date="2019-03" db="EMBL/GenBank/DDBJ databases">
        <title>Sequencing 25 genomes of Wallemia mellicola.</title>
        <authorList>
            <person name="Gostincar C."/>
        </authorList>
    </citation>
    <scope>NUCLEOTIDE SEQUENCE [LARGE SCALE GENOMIC DNA]</scope>
    <source>
        <strain evidence="6 10">EXF-1274</strain>
        <strain evidence="7 8">EXF-1277</strain>
        <strain evidence="4 11">EXF-6152</strain>
        <strain evidence="5 9">EXF-8738</strain>
    </source>
</reference>
<dbReference type="Pfam" id="PF14602">
    <property type="entry name" value="Hexapep_2"/>
    <property type="match status" value="1"/>
</dbReference>
<evidence type="ECO:0000313" key="9">
    <source>
        <dbReference type="Proteomes" id="UP000305647"/>
    </source>
</evidence>
<dbReference type="Gene3D" id="2.160.10.10">
    <property type="entry name" value="Hexapeptide repeat proteins"/>
    <property type="match status" value="1"/>
</dbReference>
<dbReference type="EMBL" id="SPRC01000001">
    <property type="protein sequence ID" value="TIB82800.1"/>
    <property type="molecule type" value="Genomic_DNA"/>
</dbReference>
<dbReference type="InterPro" id="IPR011004">
    <property type="entry name" value="Trimer_LpxA-like_sf"/>
</dbReference>
<dbReference type="Proteomes" id="UP000309601">
    <property type="component" value="Unassembled WGS sequence"/>
</dbReference>
<protein>
    <submittedName>
        <fullName evidence="4">Trimeric LpxA-like protein</fullName>
    </submittedName>
</protein>
<dbReference type="Pfam" id="PF12464">
    <property type="entry name" value="Mac"/>
    <property type="match status" value="1"/>
</dbReference>
<evidence type="ECO:0000259" key="3">
    <source>
        <dbReference type="Pfam" id="PF12464"/>
    </source>
</evidence>
<comment type="similarity">
    <text evidence="1">Belongs to the transferase hexapeptide repeat family.</text>
</comment>